<dbReference type="InterPro" id="IPR029052">
    <property type="entry name" value="Metallo-depent_PP-like"/>
</dbReference>
<accession>A0ABU7MLV3</accession>
<dbReference type="EMBL" id="JAZDWZ010000006">
    <property type="protein sequence ID" value="MEE3928415.1"/>
    <property type="molecule type" value="Genomic_DNA"/>
</dbReference>
<gene>
    <name evidence="1" type="ORF">V2E24_02375</name>
</gene>
<comment type="caution">
    <text evidence="1">The sequence shown here is derived from an EMBL/GenBank/DDBJ whole genome shotgun (WGS) entry which is preliminary data.</text>
</comment>
<protein>
    <submittedName>
        <fullName evidence="1">TIGR00282 family metallophosphoesterase</fullName>
    </submittedName>
</protein>
<dbReference type="PANTHER" id="PTHR36303:SF1">
    <property type="entry name" value="2',3'-CYCLIC-NUCLEOTIDE 2'-PHOSPHODIESTERASE"/>
    <property type="match status" value="1"/>
</dbReference>
<name>A0ABU7MLV3_9BACT</name>
<dbReference type="Proteomes" id="UP001344817">
    <property type="component" value="Unassembled WGS sequence"/>
</dbReference>
<proteinExistence type="predicted"/>
<evidence type="ECO:0000313" key="2">
    <source>
        <dbReference type="Proteomes" id="UP001344817"/>
    </source>
</evidence>
<organism evidence="1 2">
    <name type="scientific">Mycoplasmopsis ciconiae</name>
    <dbReference type="NCBI Taxonomy" id="561067"/>
    <lineage>
        <taxon>Bacteria</taxon>
        <taxon>Bacillati</taxon>
        <taxon>Mycoplasmatota</taxon>
        <taxon>Mycoplasmoidales</taxon>
        <taxon>Metamycoplasmataceae</taxon>
        <taxon>Mycoplasmopsis</taxon>
    </lineage>
</organism>
<evidence type="ECO:0000313" key="1">
    <source>
        <dbReference type="EMBL" id="MEE3928415.1"/>
    </source>
</evidence>
<dbReference type="PIRSF" id="PIRSF004789">
    <property type="entry name" value="DR1281"/>
    <property type="match status" value="1"/>
</dbReference>
<dbReference type="RefSeq" id="WP_330500827.1">
    <property type="nucleotide sequence ID" value="NZ_JAZDWZ010000006.1"/>
</dbReference>
<reference evidence="1" key="1">
    <citation type="submission" date="2024-01" db="EMBL/GenBank/DDBJ databases">
        <title>Genome sequence of Mycoplasma ciconiae type strain DSM 25251.</title>
        <authorList>
            <person name="Spergser J."/>
        </authorList>
    </citation>
    <scope>NUCLEOTIDE SEQUENCE [LARGE SCALE GENOMIC DNA]</scope>
    <source>
        <strain evidence="1">DSM 25251</strain>
    </source>
</reference>
<dbReference type="SUPFAM" id="SSF56300">
    <property type="entry name" value="Metallo-dependent phosphatases"/>
    <property type="match status" value="1"/>
</dbReference>
<sequence>MQKENKNIRLLFIGDIFGDPGVKMVETFLPKLIKEYNADFVIAQAENVSGRKGFIKEDYIRLKKAGVNAFTIGNHVWAKSEILQIINNNDVIRPANINKNYAGEGSKIFKVKNSTLRVTSLMGIMFNKLLSPWNEEYADNFFDCIDNILKYSEKTDFHFVDFHAETTSEKNVLGIYLDSKVDAICGTHTHVQTNDAKKLDNHTLYVTDAGMTGPRNSAIGANFKEVYEKIRYDSKVKFKVSPNKCQFNAVFLEINSINKELNNIKLINFNE</sequence>
<dbReference type="Pfam" id="PF13277">
    <property type="entry name" value="YmdB"/>
    <property type="match status" value="1"/>
</dbReference>
<dbReference type="PANTHER" id="PTHR36303">
    <property type="entry name" value="2',3'-CYCLIC-NUCLEOTIDE 2'-PHOSPHODIESTERASE"/>
    <property type="match status" value="1"/>
</dbReference>
<dbReference type="InterPro" id="IPR005235">
    <property type="entry name" value="YmdB-like"/>
</dbReference>
<keyword evidence="2" id="KW-1185">Reference proteome</keyword>
<dbReference type="Gene3D" id="3.60.21.10">
    <property type="match status" value="1"/>
</dbReference>